<dbReference type="InterPro" id="IPR020578">
    <property type="entry name" value="Aminotrans_V_PyrdxlP_BS"/>
</dbReference>
<gene>
    <name evidence="6" type="primary">csd_4</name>
    <name evidence="6" type="ORF">Mal15_45600</name>
</gene>
<evidence type="ECO:0000256" key="4">
    <source>
        <dbReference type="RuleBase" id="RU004504"/>
    </source>
</evidence>
<dbReference type="PANTHER" id="PTHR43586:SF15">
    <property type="entry name" value="BLR3095 PROTEIN"/>
    <property type="match status" value="1"/>
</dbReference>
<dbReference type="AlphaFoldDB" id="A0A5B9MJ64"/>
<dbReference type="Gene3D" id="3.40.640.10">
    <property type="entry name" value="Type I PLP-dependent aspartate aminotransferase-like (Major domain)"/>
    <property type="match status" value="1"/>
</dbReference>
<dbReference type="KEGG" id="smam:Mal15_45600"/>
<dbReference type="GO" id="GO:0031071">
    <property type="term" value="F:cysteine desulfurase activity"/>
    <property type="evidence" value="ECO:0007669"/>
    <property type="project" value="UniProtKB-EC"/>
</dbReference>
<evidence type="ECO:0000256" key="3">
    <source>
        <dbReference type="RuleBase" id="RU004075"/>
    </source>
</evidence>
<dbReference type="InterPro" id="IPR015424">
    <property type="entry name" value="PyrdxlP-dep_Trfase"/>
</dbReference>
<dbReference type="Pfam" id="PF00266">
    <property type="entry name" value="Aminotran_5"/>
    <property type="match status" value="1"/>
</dbReference>
<evidence type="ECO:0000256" key="2">
    <source>
        <dbReference type="ARBA" id="ARBA00022898"/>
    </source>
</evidence>
<keyword evidence="7" id="KW-1185">Reference proteome</keyword>
<feature type="domain" description="Aminotransferase class V" evidence="5">
    <location>
        <begin position="19"/>
        <end position="363"/>
    </location>
</feature>
<proteinExistence type="inferred from homology"/>
<keyword evidence="6" id="KW-0808">Transferase</keyword>
<dbReference type="RefSeq" id="WP_147869723.1">
    <property type="nucleotide sequence ID" value="NZ_CP036264.1"/>
</dbReference>
<dbReference type="InterPro" id="IPR000192">
    <property type="entry name" value="Aminotrans_V_dom"/>
</dbReference>
<evidence type="ECO:0000256" key="1">
    <source>
        <dbReference type="ARBA" id="ARBA00001933"/>
    </source>
</evidence>
<dbReference type="EMBL" id="CP036264">
    <property type="protein sequence ID" value="QEG00490.1"/>
    <property type="molecule type" value="Genomic_DNA"/>
</dbReference>
<comment type="cofactor">
    <cofactor evidence="1 4">
        <name>pyridoxal 5'-phosphate</name>
        <dbReference type="ChEBI" id="CHEBI:597326"/>
    </cofactor>
</comment>
<dbReference type="Proteomes" id="UP000321353">
    <property type="component" value="Chromosome"/>
</dbReference>
<organism evidence="6 7">
    <name type="scientific">Stieleria maiorica</name>
    <dbReference type="NCBI Taxonomy" id="2795974"/>
    <lineage>
        <taxon>Bacteria</taxon>
        <taxon>Pseudomonadati</taxon>
        <taxon>Planctomycetota</taxon>
        <taxon>Planctomycetia</taxon>
        <taxon>Pirellulales</taxon>
        <taxon>Pirellulaceae</taxon>
        <taxon>Stieleria</taxon>
    </lineage>
</organism>
<dbReference type="Gene3D" id="3.90.1150.10">
    <property type="entry name" value="Aspartate Aminotransferase, domain 1"/>
    <property type="match status" value="1"/>
</dbReference>
<sequence length="373" mass="40786">MLTESSRQRDFPSFSGKAYFNTAAEGIPPTAVLEALHRYGQDKLLGMDGRELHAVVWDSAKQQIARAYGLSADEVSLCSCSSEAYNLAALALGLREGDEVVINDLDFPAGATPWLHEQCPATVKIWRAHEWSLRIEDLIPLLGPRTRLVTTSLVSFFNGHKVNLPELVGTVRRRCPALISVDVTQALGRIPLDLSDVDLIVSSTHKWILASHGGGLVGVPSSSASRLTAPAGGWFHLQNAFDADRFQRATAKQGAASFSVGMPNYPAVYAIDAGLRYVRSVGVDAIDAHCRPLVRLCLDELKRLPVELITPDHPDHLAGIVAFMHPDANRIHAALHQQNIHVMCHAGRLRIAIHGYNDQASVERLIDTLRKTL</sequence>
<dbReference type="PANTHER" id="PTHR43586">
    <property type="entry name" value="CYSTEINE DESULFURASE"/>
    <property type="match status" value="1"/>
</dbReference>
<evidence type="ECO:0000313" key="7">
    <source>
        <dbReference type="Proteomes" id="UP000321353"/>
    </source>
</evidence>
<accession>A0A5B9MJ64</accession>
<evidence type="ECO:0000259" key="5">
    <source>
        <dbReference type="Pfam" id="PF00266"/>
    </source>
</evidence>
<dbReference type="InterPro" id="IPR015421">
    <property type="entry name" value="PyrdxlP-dep_Trfase_major"/>
</dbReference>
<dbReference type="PROSITE" id="PS00595">
    <property type="entry name" value="AA_TRANSFER_CLASS_5"/>
    <property type="match status" value="1"/>
</dbReference>
<dbReference type="InterPro" id="IPR015422">
    <property type="entry name" value="PyrdxlP-dep_Trfase_small"/>
</dbReference>
<reference evidence="6 7" key="1">
    <citation type="submission" date="2019-02" db="EMBL/GenBank/DDBJ databases">
        <title>Planctomycetal bacteria perform biofilm scaping via a novel small molecule.</title>
        <authorList>
            <person name="Jeske O."/>
            <person name="Boedeker C."/>
            <person name="Wiegand S."/>
            <person name="Breitling P."/>
            <person name="Kallscheuer N."/>
            <person name="Jogler M."/>
            <person name="Rohde M."/>
            <person name="Petersen J."/>
            <person name="Medema M.H."/>
            <person name="Surup F."/>
            <person name="Jogler C."/>
        </authorList>
    </citation>
    <scope>NUCLEOTIDE SEQUENCE [LARGE SCALE GENOMIC DNA]</scope>
    <source>
        <strain evidence="6 7">Mal15</strain>
    </source>
</reference>
<comment type="similarity">
    <text evidence="3">Belongs to the class-V pyridoxal-phosphate-dependent aminotransferase family.</text>
</comment>
<dbReference type="SUPFAM" id="SSF53383">
    <property type="entry name" value="PLP-dependent transferases"/>
    <property type="match status" value="1"/>
</dbReference>
<protein>
    <submittedName>
        <fullName evidence="6">Putative cysteine desulfurase</fullName>
        <ecNumber evidence="6">2.8.1.7</ecNumber>
    </submittedName>
</protein>
<name>A0A5B9MJ64_9BACT</name>
<keyword evidence="2" id="KW-0663">Pyridoxal phosphate</keyword>
<evidence type="ECO:0000313" key="6">
    <source>
        <dbReference type="EMBL" id="QEG00490.1"/>
    </source>
</evidence>
<dbReference type="EC" id="2.8.1.7" evidence="6"/>